<evidence type="ECO:0000256" key="2">
    <source>
        <dbReference type="ARBA" id="ARBA00022670"/>
    </source>
</evidence>
<dbReference type="OrthoDB" id="9798386at2"/>
<evidence type="ECO:0000256" key="3">
    <source>
        <dbReference type="ARBA" id="ARBA00022801"/>
    </source>
</evidence>
<dbReference type="PANTHER" id="PTHR43806:SF65">
    <property type="entry name" value="SERINE PROTEASE APRX"/>
    <property type="match status" value="1"/>
</dbReference>
<evidence type="ECO:0000256" key="6">
    <source>
        <dbReference type="PROSITE-ProRule" id="PRU01240"/>
    </source>
</evidence>
<dbReference type="AlphaFoldDB" id="A0A1G6P6P1"/>
<dbReference type="GO" id="GO:0006508">
    <property type="term" value="P:proteolysis"/>
    <property type="evidence" value="ECO:0007669"/>
    <property type="project" value="UniProtKB-KW"/>
</dbReference>
<dbReference type="InterPro" id="IPR000209">
    <property type="entry name" value="Peptidase_S8/S53_dom"/>
</dbReference>
<proteinExistence type="inferred from homology"/>
<dbReference type="PANTHER" id="PTHR43806">
    <property type="entry name" value="PEPTIDASE S8"/>
    <property type="match status" value="1"/>
</dbReference>
<keyword evidence="3 6" id="KW-0378">Hydrolase</keyword>
<dbReference type="Gene3D" id="3.40.50.200">
    <property type="entry name" value="Peptidase S8/S53 domain"/>
    <property type="match status" value="2"/>
</dbReference>
<dbReference type="PROSITE" id="PS51892">
    <property type="entry name" value="SUBTILASE"/>
    <property type="match status" value="1"/>
</dbReference>
<evidence type="ECO:0000259" key="10">
    <source>
        <dbReference type="Pfam" id="PF05922"/>
    </source>
</evidence>
<dbReference type="InterPro" id="IPR010259">
    <property type="entry name" value="S8pro/Inhibitor_I9"/>
</dbReference>
<feature type="chain" id="PRO_5038514006" evidence="8">
    <location>
        <begin position="25"/>
        <end position="800"/>
    </location>
</feature>
<sequence>MKKTRLRYVKIACAATLSVSMITATSPALIVSAETKSKEETLYIDDKIDLNSEEDVSVIVELKEVPEQVALVEAEAEGEKLTEKEAKNHIEVSQEAFIDALDEVVETKSEYEVERTYSKIFNGAALTLPANKVEKLLDYEGIKAIYKNDKVELVRPLNQKTSTETVTKETTGSTPRLGVAEMHTEGFTGKGIKVGVIDTGIDYNHPDLKSAYKGGYDFVDDDDDPMETTYDDWLEVRDPDDPDEFFEEYYTAHGTHVAGIIAGQAENNVDHAVLGVAPDVDLYAYRVLGPGGWGETADIIAAIEQSVLDEMDIINLSLGSPENTPLTPESIAVNNAVLSGVTVVVAAGNDALYALYDEDHSLYTVGEPATASLPIAVGASSMPLDILQFESTYTSENEMLTGQVRLDPTFDEDVDGESLSGQEFELVNIAGSDLDHIDLEGKAVVISAKELFRDEEGRLLRAGEDGAAAVFIYNDFVGLELDSSSFWNFYGTGLDIPTFYLSDEQGSDIAALAEKEVSVKLGASEWIATGDLIASFSSRGPVNQTGAIKPEIVAPGEEIFSTVPDFMLGPEHIGNYDEAYDHYSGTSMAAPYVAGVAALMLQADHDLTPGEVKTRVMNTARPLAKEYNVFEVGAGLIDPRSAVTADVTIQTTVEGVHVQDHILTNVPDQTGALSYGLLSTHDGNIRERNSVRLQNRSSEAKTFLVDVQFQDINGTLPAAESGVVLQTNKKVTIPAGKAVTNNVFLISPKTAKSGVYGGYMTYTNEKDKNEVYRIPFGACITAEMVAPFPIGIEIKDSLAS</sequence>
<name>A0A1G6P6P1_9BACI</name>
<keyword evidence="4 6" id="KW-0720">Serine protease</keyword>
<organism evidence="11 12">
    <name type="scientific">Shouchella lonarensis</name>
    <dbReference type="NCBI Taxonomy" id="1464122"/>
    <lineage>
        <taxon>Bacteria</taxon>
        <taxon>Bacillati</taxon>
        <taxon>Bacillota</taxon>
        <taxon>Bacilli</taxon>
        <taxon>Bacillales</taxon>
        <taxon>Bacillaceae</taxon>
        <taxon>Shouchella</taxon>
    </lineage>
</organism>
<comment type="similarity">
    <text evidence="1 6 7">Belongs to the peptidase S8 family.</text>
</comment>
<dbReference type="InterPro" id="IPR015500">
    <property type="entry name" value="Peptidase_S8_subtilisin-rel"/>
</dbReference>
<dbReference type="InterPro" id="IPR034213">
    <property type="entry name" value="S8_Vpr-like"/>
</dbReference>
<dbReference type="Proteomes" id="UP000242662">
    <property type="component" value="Unassembled WGS sequence"/>
</dbReference>
<dbReference type="InterPro" id="IPR023827">
    <property type="entry name" value="Peptidase_S8_Asp-AS"/>
</dbReference>
<evidence type="ECO:0000256" key="4">
    <source>
        <dbReference type="ARBA" id="ARBA00022825"/>
    </source>
</evidence>
<dbReference type="RefSeq" id="WP_090776694.1">
    <property type="nucleotide sequence ID" value="NZ_FMYM01000015.1"/>
</dbReference>
<reference evidence="12" key="1">
    <citation type="submission" date="2016-09" db="EMBL/GenBank/DDBJ databases">
        <authorList>
            <person name="Varghese N."/>
            <person name="Submissions S."/>
        </authorList>
    </citation>
    <scope>NUCLEOTIDE SEQUENCE [LARGE SCALE GENOMIC DNA]</scope>
    <source>
        <strain evidence="12">25nlg</strain>
    </source>
</reference>
<keyword evidence="8" id="KW-0732">Signal</keyword>
<feature type="active site" description="Charge relay system" evidence="5 6">
    <location>
        <position position="198"/>
    </location>
</feature>
<feature type="active site" description="Charge relay system" evidence="5 6">
    <location>
        <position position="587"/>
    </location>
</feature>
<feature type="active site" description="Charge relay system" evidence="5 6">
    <location>
        <position position="253"/>
    </location>
</feature>
<evidence type="ECO:0000313" key="11">
    <source>
        <dbReference type="EMBL" id="SDC75294.1"/>
    </source>
</evidence>
<dbReference type="PRINTS" id="PR00723">
    <property type="entry name" value="SUBTILISIN"/>
</dbReference>
<keyword evidence="12" id="KW-1185">Reference proteome</keyword>
<evidence type="ECO:0000256" key="7">
    <source>
        <dbReference type="RuleBase" id="RU003355"/>
    </source>
</evidence>
<dbReference type="CDD" id="cd07474">
    <property type="entry name" value="Peptidases_S8_subtilisin_Vpr-like"/>
    <property type="match status" value="1"/>
</dbReference>
<feature type="domain" description="Inhibitor I9" evidence="10">
    <location>
        <begin position="58"/>
        <end position="153"/>
    </location>
</feature>
<gene>
    <name evidence="11" type="ORF">SAMN05421737_11516</name>
</gene>
<dbReference type="EMBL" id="FMYM01000015">
    <property type="protein sequence ID" value="SDC75294.1"/>
    <property type="molecule type" value="Genomic_DNA"/>
</dbReference>
<dbReference type="SUPFAM" id="SSF52743">
    <property type="entry name" value="Subtilisin-like"/>
    <property type="match status" value="1"/>
</dbReference>
<evidence type="ECO:0000256" key="1">
    <source>
        <dbReference type="ARBA" id="ARBA00011073"/>
    </source>
</evidence>
<accession>A0A1G6P6P1</accession>
<evidence type="ECO:0000313" key="12">
    <source>
        <dbReference type="Proteomes" id="UP000242662"/>
    </source>
</evidence>
<dbReference type="PROSITE" id="PS00136">
    <property type="entry name" value="SUBTILASE_ASP"/>
    <property type="match status" value="1"/>
</dbReference>
<dbReference type="PROSITE" id="PS00137">
    <property type="entry name" value="SUBTILASE_HIS"/>
    <property type="match status" value="1"/>
</dbReference>
<feature type="signal peptide" evidence="8">
    <location>
        <begin position="1"/>
        <end position="24"/>
    </location>
</feature>
<evidence type="ECO:0000256" key="5">
    <source>
        <dbReference type="PIRSR" id="PIRSR615500-1"/>
    </source>
</evidence>
<dbReference type="InterPro" id="IPR022398">
    <property type="entry name" value="Peptidase_S8_His-AS"/>
</dbReference>
<evidence type="ECO:0000256" key="8">
    <source>
        <dbReference type="SAM" id="SignalP"/>
    </source>
</evidence>
<evidence type="ECO:0000259" key="9">
    <source>
        <dbReference type="Pfam" id="PF00082"/>
    </source>
</evidence>
<dbReference type="Pfam" id="PF00082">
    <property type="entry name" value="Peptidase_S8"/>
    <property type="match status" value="1"/>
</dbReference>
<keyword evidence="2 6" id="KW-0645">Protease</keyword>
<dbReference type="Pfam" id="PF05922">
    <property type="entry name" value="Inhibitor_I9"/>
    <property type="match status" value="1"/>
</dbReference>
<dbReference type="PROSITE" id="PS00138">
    <property type="entry name" value="SUBTILASE_SER"/>
    <property type="match status" value="1"/>
</dbReference>
<protein>
    <submittedName>
        <fullName evidence="11">Peptidase inhibitor I9</fullName>
    </submittedName>
</protein>
<dbReference type="InterPro" id="IPR036852">
    <property type="entry name" value="Peptidase_S8/S53_dom_sf"/>
</dbReference>
<dbReference type="InterPro" id="IPR050131">
    <property type="entry name" value="Peptidase_S8_subtilisin-like"/>
</dbReference>
<dbReference type="GO" id="GO:0004252">
    <property type="term" value="F:serine-type endopeptidase activity"/>
    <property type="evidence" value="ECO:0007669"/>
    <property type="project" value="UniProtKB-UniRule"/>
</dbReference>
<feature type="domain" description="Peptidase S8/S53" evidence="9">
    <location>
        <begin position="189"/>
        <end position="635"/>
    </location>
</feature>
<dbReference type="InterPro" id="IPR023828">
    <property type="entry name" value="Peptidase_S8_Ser-AS"/>
</dbReference>